<gene>
    <name evidence="8" type="ORF">E3Q01_03034</name>
    <name evidence="7" type="ORF">E3Q02_02993</name>
    <name evidence="6" type="ORF">E3Q03_02897</name>
    <name evidence="5" type="ORF">E3Q10_02954</name>
    <name evidence="4" type="ORF">E3Q22_03099</name>
</gene>
<proteinExistence type="predicted"/>
<dbReference type="EMBL" id="SPRV01000033">
    <property type="protein sequence ID" value="TIC60988.1"/>
    <property type="molecule type" value="Genomic_DNA"/>
</dbReference>
<accession>A0A4T0M3V9</accession>
<evidence type="ECO:0000313" key="5">
    <source>
        <dbReference type="EMBL" id="TIC28786.1"/>
    </source>
</evidence>
<dbReference type="EMBL" id="SPRC01000035">
    <property type="protein sequence ID" value="TIB77381.1"/>
    <property type="molecule type" value="Genomic_DNA"/>
</dbReference>
<dbReference type="Pfam" id="PF10309">
    <property type="entry name" value="NCBP3"/>
    <property type="match status" value="1"/>
</dbReference>
<evidence type="ECO:0000313" key="13">
    <source>
        <dbReference type="Proteomes" id="UP000310708"/>
    </source>
</evidence>
<dbReference type="Proteomes" id="UP000309601">
    <property type="component" value="Unassembled WGS sequence"/>
</dbReference>
<evidence type="ECO:0000313" key="10">
    <source>
        <dbReference type="Proteomes" id="UP000305647"/>
    </source>
</evidence>
<evidence type="ECO:0000256" key="2">
    <source>
        <dbReference type="SAM" id="MobiDB-lite"/>
    </source>
</evidence>
<dbReference type="GO" id="GO:0000340">
    <property type="term" value="F:RNA 7-methylguanosine cap binding"/>
    <property type="evidence" value="ECO:0007669"/>
    <property type="project" value="InterPro"/>
</dbReference>
<dbReference type="AlphaFoldDB" id="A0A4T0M3V9"/>
<feature type="compositionally biased region" description="Basic and acidic residues" evidence="2">
    <location>
        <begin position="168"/>
        <end position="227"/>
    </location>
</feature>
<feature type="region of interest" description="Disordered" evidence="2">
    <location>
        <begin position="140"/>
        <end position="248"/>
    </location>
</feature>
<dbReference type="Pfam" id="PF13865">
    <property type="entry name" value="FoP_duplication"/>
    <property type="match status" value="1"/>
</dbReference>
<dbReference type="Proteomes" id="UP000310685">
    <property type="component" value="Unassembled WGS sequence"/>
</dbReference>
<dbReference type="GO" id="GO:0003729">
    <property type="term" value="F:mRNA binding"/>
    <property type="evidence" value="ECO:0007669"/>
    <property type="project" value="InterPro"/>
</dbReference>
<dbReference type="EMBL" id="SPRX01000039">
    <property type="protein sequence ID" value="TIC64027.1"/>
    <property type="molecule type" value="Genomic_DNA"/>
</dbReference>
<evidence type="ECO:0000313" key="11">
    <source>
        <dbReference type="Proteomes" id="UP000309601"/>
    </source>
</evidence>
<dbReference type="InterPro" id="IPR025715">
    <property type="entry name" value="FoP_C"/>
</dbReference>
<dbReference type="Proteomes" id="UP000305647">
    <property type="component" value="Unassembled WGS sequence"/>
</dbReference>
<evidence type="ECO:0000256" key="1">
    <source>
        <dbReference type="ARBA" id="ARBA00022884"/>
    </source>
</evidence>
<dbReference type="EMBL" id="SPRW01000035">
    <property type="protein sequence ID" value="TIC63548.1"/>
    <property type="molecule type" value="Genomic_DNA"/>
</dbReference>
<dbReference type="EMBL" id="SPRO01000034">
    <property type="protein sequence ID" value="TIC28786.1"/>
    <property type="molecule type" value="Genomic_DNA"/>
</dbReference>
<evidence type="ECO:0000313" key="8">
    <source>
        <dbReference type="EMBL" id="TIC64027.1"/>
    </source>
</evidence>
<name>A0A4T0M3V9_9BASI</name>
<dbReference type="OrthoDB" id="422106at2759"/>
<reference evidence="9 10" key="1">
    <citation type="submission" date="2019-03" db="EMBL/GenBank/DDBJ databases">
        <title>Sequencing 25 genomes of Wallemia mellicola.</title>
        <authorList>
            <person name="Gostincar C."/>
        </authorList>
    </citation>
    <scope>NUCLEOTIDE SEQUENCE [LARGE SCALE GENOMIC DNA]</scope>
    <source>
        <strain evidence="7 11">EXF-1274</strain>
        <strain evidence="6 9">EXF-1277</strain>
        <strain evidence="4 12">EXF-6152</strain>
        <strain evidence="8 13">EXF-757</strain>
        <strain evidence="5 10">EXF-8738</strain>
    </source>
</reference>
<evidence type="ECO:0000313" key="6">
    <source>
        <dbReference type="EMBL" id="TIC60988.1"/>
    </source>
</evidence>
<evidence type="ECO:0000313" key="12">
    <source>
        <dbReference type="Proteomes" id="UP000310685"/>
    </source>
</evidence>
<sequence>MSAAVDETPIEPEPAEENVTKDVKPDATVRPYALFLTGEIIGKLSTQQLLAYASEFSEPPPYGMEWIDDHRCVFVWHESQDFRQGWRGLLVDIPETGLPRHGQDHYFDLLPARNVPSTLSKIEPKDDSVQIRVRPATLGDVKRKTQYKNSQWYSSHGRRAGKIGDSPPRPERSRREVSPDRWQNDKADLDAELDGISRGDYRQRSPPRDRSRGRGRGRGRDRDDNRRRQQVNADDLDKELEDYLSSRN</sequence>
<evidence type="ECO:0000259" key="3">
    <source>
        <dbReference type="Pfam" id="PF13865"/>
    </source>
</evidence>
<dbReference type="InterPro" id="IPR019416">
    <property type="entry name" value="NCBP3"/>
</dbReference>
<protein>
    <recommendedName>
        <fullName evidence="3">Chromatin target of PRMT1 protein C-terminal domain-containing protein</fullName>
    </recommendedName>
</protein>
<feature type="domain" description="Chromatin target of PRMT1 protein C-terminal" evidence="3">
    <location>
        <begin position="203"/>
        <end position="245"/>
    </location>
</feature>
<dbReference type="Proteomes" id="UP000310708">
    <property type="component" value="Unassembled WGS sequence"/>
</dbReference>
<organism evidence="4 12">
    <name type="scientific">Wallemia mellicola</name>
    <dbReference type="NCBI Taxonomy" id="1708541"/>
    <lineage>
        <taxon>Eukaryota</taxon>
        <taxon>Fungi</taxon>
        <taxon>Dikarya</taxon>
        <taxon>Basidiomycota</taxon>
        <taxon>Wallemiomycotina</taxon>
        <taxon>Wallemiomycetes</taxon>
        <taxon>Wallemiales</taxon>
        <taxon>Wallemiaceae</taxon>
        <taxon>Wallemia</taxon>
    </lineage>
</organism>
<dbReference type="Proteomes" id="UP000305362">
    <property type="component" value="Unassembled WGS sequence"/>
</dbReference>
<evidence type="ECO:0000313" key="4">
    <source>
        <dbReference type="EMBL" id="TIB77381.1"/>
    </source>
</evidence>
<feature type="region of interest" description="Disordered" evidence="2">
    <location>
        <begin position="1"/>
        <end position="22"/>
    </location>
</feature>
<keyword evidence="1" id="KW-0694">RNA-binding</keyword>
<evidence type="ECO:0000313" key="9">
    <source>
        <dbReference type="Proteomes" id="UP000305362"/>
    </source>
</evidence>
<comment type="caution">
    <text evidence="4">The sequence shown here is derived from an EMBL/GenBank/DDBJ whole genome shotgun (WGS) entry which is preliminary data.</text>
</comment>
<evidence type="ECO:0000313" key="7">
    <source>
        <dbReference type="EMBL" id="TIC63548.1"/>
    </source>
</evidence>